<dbReference type="SUPFAM" id="SSF46785">
    <property type="entry name" value="Winged helix' DNA-binding domain"/>
    <property type="match status" value="1"/>
</dbReference>
<proteinExistence type="inferred from homology"/>
<gene>
    <name evidence="6" type="ORF">MTR65_09855</name>
</gene>
<evidence type="ECO:0000256" key="1">
    <source>
        <dbReference type="ARBA" id="ARBA00009437"/>
    </source>
</evidence>
<comment type="caution">
    <text evidence="6">The sequence shown here is derived from an EMBL/GenBank/DDBJ whole genome shotgun (WGS) entry which is preliminary data.</text>
</comment>
<comment type="similarity">
    <text evidence="1">Belongs to the LysR transcriptional regulatory family.</text>
</comment>
<dbReference type="InterPro" id="IPR000847">
    <property type="entry name" value="LysR_HTH_N"/>
</dbReference>
<dbReference type="InterPro" id="IPR036388">
    <property type="entry name" value="WH-like_DNA-bd_sf"/>
</dbReference>
<evidence type="ECO:0000256" key="2">
    <source>
        <dbReference type="ARBA" id="ARBA00023015"/>
    </source>
</evidence>
<dbReference type="PRINTS" id="PR00039">
    <property type="entry name" value="HTHLYSR"/>
</dbReference>
<dbReference type="InterPro" id="IPR036390">
    <property type="entry name" value="WH_DNA-bd_sf"/>
</dbReference>
<name>A0ABT0ACQ0_9SPHN</name>
<reference evidence="6" key="1">
    <citation type="submission" date="2022-03" db="EMBL/GenBank/DDBJ databases">
        <title>Identification of a novel bacterium isolated from mangrove sediments.</title>
        <authorList>
            <person name="Pan X."/>
        </authorList>
    </citation>
    <scope>NUCLEOTIDE SEQUENCE</scope>
    <source>
        <strain evidence="6">B2637</strain>
    </source>
</reference>
<dbReference type="Pfam" id="PF00126">
    <property type="entry name" value="HTH_1"/>
    <property type="match status" value="1"/>
</dbReference>
<dbReference type="Pfam" id="PF03466">
    <property type="entry name" value="LysR_substrate"/>
    <property type="match status" value="1"/>
</dbReference>
<evidence type="ECO:0000313" key="6">
    <source>
        <dbReference type="EMBL" id="MCJ1960983.1"/>
    </source>
</evidence>
<keyword evidence="3" id="KW-0238">DNA-binding</keyword>
<evidence type="ECO:0000259" key="5">
    <source>
        <dbReference type="PROSITE" id="PS50931"/>
    </source>
</evidence>
<dbReference type="PROSITE" id="PS50931">
    <property type="entry name" value="HTH_LYSR"/>
    <property type="match status" value="1"/>
</dbReference>
<keyword evidence="2" id="KW-0805">Transcription regulation</keyword>
<dbReference type="InterPro" id="IPR058163">
    <property type="entry name" value="LysR-type_TF_proteobact-type"/>
</dbReference>
<evidence type="ECO:0000256" key="4">
    <source>
        <dbReference type="ARBA" id="ARBA00023163"/>
    </source>
</evidence>
<evidence type="ECO:0000256" key="3">
    <source>
        <dbReference type="ARBA" id="ARBA00023125"/>
    </source>
</evidence>
<dbReference type="InterPro" id="IPR005119">
    <property type="entry name" value="LysR_subst-bd"/>
</dbReference>
<keyword evidence="7" id="KW-1185">Reference proteome</keyword>
<accession>A0ABT0ACQ0</accession>
<keyword evidence="4" id="KW-0804">Transcription</keyword>
<protein>
    <submittedName>
        <fullName evidence="6">LysR substrate-binding domain-containing protein</fullName>
    </submittedName>
</protein>
<dbReference type="PANTHER" id="PTHR30537">
    <property type="entry name" value="HTH-TYPE TRANSCRIPTIONAL REGULATOR"/>
    <property type="match status" value="1"/>
</dbReference>
<organism evidence="6 7">
    <name type="scientific">Novosphingobium mangrovi</name>
    <name type="common">ex Hu et al. 2023</name>
    <dbReference type="NCBI Taxonomy" id="2930094"/>
    <lineage>
        <taxon>Bacteria</taxon>
        <taxon>Pseudomonadati</taxon>
        <taxon>Pseudomonadota</taxon>
        <taxon>Alphaproteobacteria</taxon>
        <taxon>Sphingomonadales</taxon>
        <taxon>Sphingomonadaceae</taxon>
        <taxon>Novosphingobium</taxon>
    </lineage>
</organism>
<dbReference type="Gene3D" id="1.10.10.10">
    <property type="entry name" value="Winged helix-like DNA-binding domain superfamily/Winged helix DNA-binding domain"/>
    <property type="match status" value="1"/>
</dbReference>
<dbReference type="EMBL" id="JALHAT010000014">
    <property type="protein sequence ID" value="MCJ1960983.1"/>
    <property type="molecule type" value="Genomic_DNA"/>
</dbReference>
<feature type="domain" description="HTH lysR-type" evidence="5">
    <location>
        <begin position="7"/>
        <end position="63"/>
    </location>
</feature>
<dbReference type="RefSeq" id="WP_243799631.1">
    <property type="nucleotide sequence ID" value="NZ_JALHAT010000014.1"/>
</dbReference>
<dbReference type="Gene3D" id="3.40.190.10">
    <property type="entry name" value="Periplasmic binding protein-like II"/>
    <property type="match status" value="2"/>
</dbReference>
<evidence type="ECO:0000313" key="7">
    <source>
        <dbReference type="Proteomes" id="UP001162802"/>
    </source>
</evidence>
<sequence length="304" mass="34144">MALTPSDLAWLRCFESAARTGSFTEAARELNLSQSAISQQIRSLEQRLGRALFVRKSRGLDLTALGLQLKDELGQSMRQIEMALSNAIDQKHTLNVNCVPTFALRWLMPRVGRFLQQYPDIEFRINADNVRIDEQFLSAQDVDVIITYDPVDYTGIHQVRLLGSRIVPVCSPAYLADHPHWDEDEDENVTLLHDESAWVGAARYVEWNIWRESVGKPPLGAHRSQLFNLSDMALAAAARGAGIAMGRLELVHEELAKGNLVQASPEVVVSNSRYALLSHQPRKRSVALFTSWLVEECRALELSI</sequence>
<dbReference type="PANTHER" id="PTHR30537:SF5">
    <property type="entry name" value="HTH-TYPE TRANSCRIPTIONAL ACTIVATOR TTDR-RELATED"/>
    <property type="match status" value="1"/>
</dbReference>
<dbReference type="SUPFAM" id="SSF53850">
    <property type="entry name" value="Periplasmic binding protein-like II"/>
    <property type="match status" value="1"/>
</dbReference>
<dbReference type="Proteomes" id="UP001162802">
    <property type="component" value="Unassembled WGS sequence"/>
</dbReference>